<protein>
    <submittedName>
        <fullName evidence="5">LacI family transcriptional regulator</fullName>
    </submittedName>
</protein>
<dbReference type="CDD" id="cd06267">
    <property type="entry name" value="PBP1_LacI_sugar_binding-like"/>
    <property type="match status" value="1"/>
</dbReference>
<dbReference type="SUPFAM" id="SSF47413">
    <property type="entry name" value="lambda repressor-like DNA-binding domains"/>
    <property type="match status" value="1"/>
</dbReference>
<feature type="domain" description="HTH lacI-type" evidence="4">
    <location>
        <begin position="2"/>
        <end position="56"/>
    </location>
</feature>
<dbReference type="InterPro" id="IPR046335">
    <property type="entry name" value="LacI/GalR-like_sensor"/>
</dbReference>
<dbReference type="PROSITE" id="PS50932">
    <property type="entry name" value="HTH_LACI_2"/>
    <property type="match status" value="1"/>
</dbReference>
<dbReference type="InterPro" id="IPR010982">
    <property type="entry name" value="Lambda_DNA-bd_dom_sf"/>
</dbReference>
<gene>
    <name evidence="5" type="ORF">PATL70BA_1641</name>
</gene>
<dbReference type="InterPro" id="IPR000843">
    <property type="entry name" value="HTH_LacI"/>
</dbReference>
<dbReference type="KEGG" id="cbar:PATL70BA_1641"/>
<keyword evidence="6" id="KW-1185">Reference proteome</keyword>
<dbReference type="SUPFAM" id="SSF53822">
    <property type="entry name" value="Periplasmic binding protein-like I"/>
    <property type="match status" value="1"/>
</dbReference>
<evidence type="ECO:0000256" key="1">
    <source>
        <dbReference type="ARBA" id="ARBA00023015"/>
    </source>
</evidence>
<evidence type="ECO:0000256" key="2">
    <source>
        <dbReference type="ARBA" id="ARBA00023125"/>
    </source>
</evidence>
<evidence type="ECO:0000313" key="6">
    <source>
        <dbReference type="Proteomes" id="UP000279029"/>
    </source>
</evidence>
<keyword evidence="3" id="KW-0804">Transcription</keyword>
<dbReference type="EMBL" id="LR130778">
    <property type="protein sequence ID" value="VDN47528.1"/>
    <property type="molecule type" value="Genomic_DNA"/>
</dbReference>
<accession>A0A3P7PF36</accession>
<dbReference type="GO" id="GO:0003700">
    <property type="term" value="F:DNA-binding transcription factor activity"/>
    <property type="evidence" value="ECO:0007669"/>
    <property type="project" value="TreeGrafter"/>
</dbReference>
<dbReference type="Gene3D" id="1.10.260.40">
    <property type="entry name" value="lambda repressor-like DNA-binding domains"/>
    <property type="match status" value="1"/>
</dbReference>
<dbReference type="CDD" id="cd01392">
    <property type="entry name" value="HTH_LacI"/>
    <property type="match status" value="1"/>
</dbReference>
<name>A0A3P7PF36_9FIRM</name>
<dbReference type="Gene3D" id="3.40.50.2300">
    <property type="match status" value="2"/>
</dbReference>
<dbReference type="PANTHER" id="PTHR30146:SF109">
    <property type="entry name" value="HTH-TYPE TRANSCRIPTIONAL REGULATOR GALS"/>
    <property type="match status" value="1"/>
</dbReference>
<organism evidence="5 6">
    <name type="scientific">Petrocella atlantisensis</name>
    <dbReference type="NCBI Taxonomy" id="2173034"/>
    <lineage>
        <taxon>Bacteria</taxon>
        <taxon>Bacillati</taxon>
        <taxon>Bacillota</taxon>
        <taxon>Clostridia</taxon>
        <taxon>Lachnospirales</taxon>
        <taxon>Vallitaleaceae</taxon>
        <taxon>Petrocella</taxon>
    </lineage>
</organism>
<sequence>MITIYDIAKNVGCSSATVSKALNNYPDVNAMTRKKILDMAESMGYSPNSQAQALTKNKTWNIGVLFETESEIRNGFTHYFFSQILESFKKYTEELGYDLTFVSQKIGENKVSFLQHVRRRRCDGVIIANYDYNDQNVIELIHSKIPVVVIDFDNDTVSSIFSENYEGLKLLTQHLIDLNHRDIVYIHGQRNYVTGERIRGFEDTMNANNCKITEEHLVESAYYDRENIADKTRMVLGREKRPTAIIFSDDYAAVLGIKVIQELGLKVPEDISVVGFDGLELGQMITPHLTTIVQDTRMIGELAAKRLTEIIETKNRTKIDISVGVKLLEGASCKQVKLI</sequence>
<evidence type="ECO:0000256" key="3">
    <source>
        <dbReference type="ARBA" id="ARBA00023163"/>
    </source>
</evidence>
<dbReference type="PANTHER" id="PTHR30146">
    <property type="entry name" value="LACI-RELATED TRANSCRIPTIONAL REPRESSOR"/>
    <property type="match status" value="1"/>
</dbReference>
<dbReference type="Pfam" id="PF00356">
    <property type="entry name" value="LacI"/>
    <property type="match status" value="1"/>
</dbReference>
<reference evidence="5 6" key="1">
    <citation type="submission" date="2018-09" db="EMBL/GenBank/DDBJ databases">
        <authorList>
            <person name="Postec A."/>
        </authorList>
    </citation>
    <scope>NUCLEOTIDE SEQUENCE [LARGE SCALE GENOMIC DNA]</scope>
    <source>
        <strain evidence="5">70B-A</strain>
    </source>
</reference>
<proteinExistence type="predicted"/>
<dbReference type="Proteomes" id="UP000279029">
    <property type="component" value="Chromosome"/>
</dbReference>
<keyword evidence="1" id="KW-0805">Transcription regulation</keyword>
<evidence type="ECO:0000259" key="4">
    <source>
        <dbReference type="PROSITE" id="PS50932"/>
    </source>
</evidence>
<dbReference type="InterPro" id="IPR028082">
    <property type="entry name" value="Peripla_BP_I"/>
</dbReference>
<dbReference type="SMART" id="SM00354">
    <property type="entry name" value="HTH_LACI"/>
    <property type="match status" value="1"/>
</dbReference>
<dbReference type="AlphaFoldDB" id="A0A3P7PF36"/>
<evidence type="ECO:0000313" key="5">
    <source>
        <dbReference type="EMBL" id="VDN47528.1"/>
    </source>
</evidence>
<dbReference type="Pfam" id="PF13377">
    <property type="entry name" value="Peripla_BP_3"/>
    <property type="match status" value="1"/>
</dbReference>
<dbReference type="GO" id="GO:0000976">
    <property type="term" value="F:transcription cis-regulatory region binding"/>
    <property type="evidence" value="ECO:0007669"/>
    <property type="project" value="TreeGrafter"/>
</dbReference>
<dbReference type="RefSeq" id="WP_172596162.1">
    <property type="nucleotide sequence ID" value="NZ_LR130778.1"/>
</dbReference>
<keyword evidence="2" id="KW-0238">DNA-binding</keyword>